<dbReference type="Gene3D" id="3.30.930.10">
    <property type="entry name" value="Bira Bifunctional Protein, Domain 2"/>
    <property type="match status" value="1"/>
</dbReference>
<dbReference type="Gene3D" id="3.30.390.50">
    <property type="entry name" value="CO dehydrogenase flavoprotein, C-terminal domain"/>
    <property type="match status" value="1"/>
</dbReference>
<sequence>MGGRVMRGECKVPGGKLVGVTVTVDPVTGSVAACRMDGDFFVEGDDAAAGALIGDIERALMDGSSVRPVIDRYARAGVRLVGVDAAAIETAFRRARGGEISAVGRHLTELPARGNQDDNRVSRGWNVTESSVKKDRDPSESDAASASKREMRGDHGGHGDVSCGLDGAWADEAERWRARWATLRPAVVHDVPRDPAEQMAVDEQWARDVAAGERPATLRFWEWSAPAVVIGRFQSLPDEVHEDVAAREGFTVVRRCTGGGAMFIEPGNTITYSLYMPLAFVRGITVEESYRLCDCWLIDALRDIGVDARFAGLNDIASSHGKIGGAAQRRFSGRAGQPGSVLHHVTMAYDIDAEKMAHVLNTSAEKLSDKAVRSARRRVDPLRSQTGLSRDDLMRYLIDYAARYAIRYVRPCV</sequence>
<organism evidence="3 4">
    <name type="scientific">Bifidobacterium ramosum</name>
    <dbReference type="NCBI Taxonomy" id="1798158"/>
    <lineage>
        <taxon>Bacteria</taxon>
        <taxon>Bacillati</taxon>
        <taxon>Actinomycetota</taxon>
        <taxon>Actinomycetes</taxon>
        <taxon>Bifidobacteriales</taxon>
        <taxon>Bifidobacteriaceae</taxon>
        <taxon>Bifidobacterium</taxon>
    </lineage>
</organism>
<dbReference type="InterPro" id="IPR050664">
    <property type="entry name" value="Octanoyltrans_LipM/LipL"/>
</dbReference>
<reference evidence="3 4" key="1">
    <citation type="submission" date="2019-10" db="EMBL/GenBank/DDBJ databases">
        <title>Characterization of the phylogenetic diversity of two novel species belonging to the genus Bifidobacterium: Bifidobacterium cebidarum sp. nov. and Bifidobacterium leontopitheci sp. nov.</title>
        <authorList>
            <person name="Lugli G.A."/>
            <person name="Duranti S."/>
            <person name="Milani C."/>
            <person name="Turroni F."/>
            <person name="Ventura M."/>
        </authorList>
    </citation>
    <scope>NUCLEOTIDE SEQUENCE [LARGE SCALE GENOMIC DNA]</scope>
    <source>
        <strain evidence="3 4">DSM 100688</strain>
    </source>
</reference>
<dbReference type="PANTHER" id="PTHR43679">
    <property type="entry name" value="OCTANOYLTRANSFERASE LIPM-RELATED"/>
    <property type="match status" value="1"/>
</dbReference>
<dbReference type="Proteomes" id="UP000482084">
    <property type="component" value="Unassembled WGS sequence"/>
</dbReference>
<gene>
    <name evidence="3" type="ORF">DSM100688_1098</name>
</gene>
<evidence type="ECO:0000259" key="2">
    <source>
        <dbReference type="PROSITE" id="PS51733"/>
    </source>
</evidence>
<evidence type="ECO:0000256" key="1">
    <source>
        <dbReference type="SAM" id="MobiDB-lite"/>
    </source>
</evidence>
<dbReference type="InterPro" id="IPR004143">
    <property type="entry name" value="BPL_LPL_catalytic"/>
</dbReference>
<dbReference type="AlphaFoldDB" id="A0A6L4X018"/>
<evidence type="ECO:0000313" key="4">
    <source>
        <dbReference type="Proteomes" id="UP000482084"/>
    </source>
</evidence>
<comment type="caution">
    <text evidence="3">The sequence shown here is derived from an EMBL/GenBank/DDBJ whole genome shotgun (WGS) entry which is preliminary data.</text>
</comment>
<dbReference type="PANTHER" id="PTHR43679:SF2">
    <property type="entry name" value="OCTANOYL-[GCVH]:PROTEIN N-OCTANOYLTRANSFERASE"/>
    <property type="match status" value="1"/>
</dbReference>
<dbReference type="SUPFAM" id="SSF55681">
    <property type="entry name" value="Class II aaRS and biotin synthetases"/>
    <property type="match status" value="1"/>
</dbReference>
<keyword evidence="4" id="KW-1185">Reference proteome</keyword>
<dbReference type="EMBL" id="WBSM01000005">
    <property type="protein sequence ID" value="KAB8287988.1"/>
    <property type="molecule type" value="Genomic_DNA"/>
</dbReference>
<dbReference type="CDD" id="cd16443">
    <property type="entry name" value="LplA"/>
    <property type="match status" value="1"/>
</dbReference>
<accession>A0A6L4X018</accession>
<protein>
    <recommendedName>
        <fullName evidence="2">BPL/LPL catalytic domain-containing protein</fullName>
    </recommendedName>
</protein>
<name>A0A6L4X018_9BIFI</name>
<feature type="domain" description="BPL/LPL catalytic" evidence="2">
    <location>
        <begin position="212"/>
        <end position="409"/>
    </location>
</feature>
<feature type="compositionally biased region" description="Basic and acidic residues" evidence="1">
    <location>
        <begin position="147"/>
        <end position="158"/>
    </location>
</feature>
<dbReference type="InterPro" id="IPR045864">
    <property type="entry name" value="aa-tRNA-synth_II/BPL/LPL"/>
</dbReference>
<evidence type="ECO:0000313" key="3">
    <source>
        <dbReference type="EMBL" id="KAB8287988.1"/>
    </source>
</evidence>
<proteinExistence type="predicted"/>
<dbReference type="Pfam" id="PF21948">
    <property type="entry name" value="LplA-B_cat"/>
    <property type="match status" value="1"/>
</dbReference>
<feature type="region of interest" description="Disordered" evidence="1">
    <location>
        <begin position="111"/>
        <end position="162"/>
    </location>
</feature>
<dbReference type="PROSITE" id="PS51733">
    <property type="entry name" value="BPL_LPL_CATALYTIC"/>
    <property type="match status" value="1"/>
</dbReference>
<dbReference type="RefSeq" id="WP_239519382.1">
    <property type="nucleotide sequence ID" value="NZ_WBSM01000005.1"/>
</dbReference>